<dbReference type="Proteomes" id="UP000283210">
    <property type="component" value="Chromosome 8"/>
</dbReference>
<protein>
    <submittedName>
        <fullName evidence="1">Uncharacterized protein</fullName>
    </submittedName>
</protein>
<sequence>MASIAAPREPSITPGSVPLADALIPASIFAPDRAGSGDDAGDECFEDGCMINGEPEDLRIDFSSKVKLGLSE</sequence>
<organism evidence="1 2">
    <name type="scientific">Oryzias javanicus</name>
    <name type="common">Javanese ricefish</name>
    <name type="synonym">Aplocheilus javanicus</name>
    <dbReference type="NCBI Taxonomy" id="123683"/>
    <lineage>
        <taxon>Eukaryota</taxon>
        <taxon>Metazoa</taxon>
        <taxon>Chordata</taxon>
        <taxon>Craniata</taxon>
        <taxon>Vertebrata</taxon>
        <taxon>Euteleostomi</taxon>
        <taxon>Actinopterygii</taxon>
        <taxon>Neopterygii</taxon>
        <taxon>Teleostei</taxon>
        <taxon>Neoteleostei</taxon>
        <taxon>Acanthomorphata</taxon>
        <taxon>Ovalentaria</taxon>
        <taxon>Atherinomorphae</taxon>
        <taxon>Beloniformes</taxon>
        <taxon>Adrianichthyidae</taxon>
        <taxon>Oryziinae</taxon>
        <taxon>Oryzias</taxon>
    </lineage>
</organism>
<gene>
    <name evidence="1" type="ORF">OJAV_G00077350</name>
</gene>
<reference evidence="1 2" key="2">
    <citation type="submission" date="2019-01" db="EMBL/GenBank/DDBJ databases">
        <title>A chromosome length genome reference of the Java medaka (oryzias javanicus).</title>
        <authorList>
            <person name="Herpin A."/>
            <person name="Takehana Y."/>
            <person name="Naruse K."/>
            <person name="Ansai S."/>
            <person name="Kawaguchi M."/>
        </authorList>
    </citation>
    <scope>NUCLEOTIDE SEQUENCE [LARGE SCALE GENOMIC DNA]</scope>
    <source>
        <strain evidence="1">RS831</strain>
        <tissue evidence="1">Whole body</tissue>
    </source>
</reference>
<proteinExistence type="predicted"/>
<accession>A0A437D2U2</accession>
<keyword evidence="2" id="KW-1185">Reference proteome</keyword>
<dbReference type="EMBL" id="CM012444">
    <property type="protein sequence ID" value="RVE69395.1"/>
    <property type="molecule type" value="Genomic_DNA"/>
</dbReference>
<dbReference type="AlphaFoldDB" id="A0A437D2U2"/>
<reference evidence="1 2" key="1">
    <citation type="submission" date="2018-11" db="EMBL/GenBank/DDBJ databases">
        <authorList>
            <person name="Lopez-Roques C."/>
            <person name="Donnadieu C."/>
            <person name="Bouchez O."/>
            <person name="Klopp C."/>
            <person name="Cabau C."/>
            <person name="Zahm M."/>
        </authorList>
    </citation>
    <scope>NUCLEOTIDE SEQUENCE [LARGE SCALE GENOMIC DNA]</scope>
    <source>
        <strain evidence="1">RS831</strain>
        <tissue evidence="1">Whole body</tissue>
    </source>
</reference>
<evidence type="ECO:0000313" key="1">
    <source>
        <dbReference type="EMBL" id="RVE69395.1"/>
    </source>
</evidence>
<name>A0A437D2U2_ORYJA</name>
<evidence type="ECO:0000313" key="2">
    <source>
        <dbReference type="Proteomes" id="UP000283210"/>
    </source>
</evidence>